<accession>A0A1Q3CFK9</accession>
<dbReference type="PANTHER" id="PTHR47926">
    <property type="entry name" value="PENTATRICOPEPTIDE REPEAT-CONTAINING PROTEIN"/>
    <property type="match status" value="1"/>
</dbReference>
<dbReference type="PROSITE" id="PS51375">
    <property type="entry name" value="PPR"/>
    <property type="match status" value="4"/>
</dbReference>
<name>A0A1Q3CFK9_CEPFO</name>
<dbReference type="Pfam" id="PF01535">
    <property type="entry name" value="PPR"/>
    <property type="match status" value="2"/>
</dbReference>
<feature type="repeat" description="PPR" evidence="3">
    <location>
        <begin position="139"/>
        <end position="173"/>
    </location>
</feature>
<dbReference type="EMBL" id="BDDD01001880">
    <property type="protein sequence ID" value="GAV78912.1"/>
    <property type="molecule type" value="Genomic_DNA"/>
</dbReference>
<evidence type="ECO:0000256" key="3">
    <source>
        <dbReference type="PROSITE-ProRule" id="PRU00708"/>
    </source>
</evidence>
<dbReference type="FunFam" id="1.25.40.10:FF:000381">
    <property type="entry name" value="Pentatricopeptide repeat-containing protein"/>
    <property type="match status" value="1"/>
</dbReference>
<dbReference type="FunFam" id="1.25.40.10:FF:001093">
    <property type="entry name" value="Pentatricopeptide repeat-containing protein At2g34400"/>
    <property type="match status" value="1"/>
</dbReference>
<dbReference type="Pfam" id="PF13041">
    <property type="entry name" value="PPR_2"/>
    <property type="match status" value="3"/>
</dbReference>
<keyword evidence="2" id="KW-0677">Repeat</keyword>
<protein>
    <submittedName>
        <fullName evidence="4">PPR domain-containing protein/PPR_2 domain-containing protein/PPR_3 domain-containing protein</fullName>
    </submittedName>
</protein>
<evidence type="ECO:0000256" key="2">
    <source>
        <dbReference type="ARBA" id="ARBA00022737"/>
    </source>
</evidence>
<sequence>RSGRAWNSSKLSDLDGCLNFGPLVDCKKLHGRILKMGLDKEQVLCDKLIDVYVALGDLDATLKVFGDMLDRNVASWNNMISVFLAKKLTSEVFGLHTRMMVEDVSPNDRTFTCVLRACTGKNVAFDYVEEILRRLTEDDVVCWTAMIAEYTQNDLFSESLKLFREMLNRAIQSDNIGLSSACAGIQTLDQGRKIHAQSFVSGLSNDLSIGNALVNLHSISGRIDEAYLAFETIDSKDIISWNGLISGFKQSGFCEEALQVFAQMTRAGVEPNLFTVGSAVSAAANIANRKQGKQMHSLIIKTGYDSETEISNVLITLYAKSGSIDDARREFSDMPEKTEVSWNALITGYSQHGCGLEALNLFEKMKQLGVMPNHVTFVGVLSACSHVGLVNEGLNCFESMTKEHGLVPKPEHCACVVDLLCWAGSLSRALEFIEKMTIEPDAMIWRTLISAWTVQKNLEIGEFAANHLLELEPKDSATYVLSNLYAVTGKWDRRDQTRKLMKDRGVKKEPSCHGSKFWTQIFRREGTKFTLSLSRSLQRPK</sequence>
<keyword evidence="5" id="KW-1185">Reference proteome</keyword>
<feature type="repeat" description="PPR" evidence="3">
    <location>
        <begin position="237"/>
        <end position="271"/>
    </location>
</feature>
<proteinExistence type="inferred from homology"/>
<dbReference type="PANTHER" id="PTHR47926:SF533">
    <property type="entry name" value="DYW DOMAIN-CONTAINING PROTEIN"/>
    <property type="match status" value="1"/>
</dbReference>
<evidence type="ECO:0000256" key="1">
    <source>
        <dbReference type="ARBA" id="ARBA00006643"/>
    </source>
</evidence>
<dbReference type="Gene3D" id="1.25.40.10">
    <property type="entry name" value="Tetratricopeptide repeat domain"/>
    <property type="match status" value="3"/>
</dbReference>
<dbReference type="InParanoid" id="A0A1Q3CFK9"/>
<dbReference type="InterPro" id="IPR046960">
    <property type="entry name" value="PPR_At4g14850-like_plant"/>
</dbReference>
<dbReference type="InterPro" id="IPR011990">
    <property type="entry name" value="TPR-like_helical_dom_sf"/>
</dbReference>
<dbReference type="AlphaFoldDB" id="A0A1Q3CFK9"/>
<feature type="repeat" description="PPR" evidence="3">
    <location>
        <begin position="72"/>
        <end position="106"/>
    </location>
</feature>
<feature type="repeat" description="PPR" evidence="3">
    <location>
        <begin position="338"/>
        <end position="372"/>
    </location>
</feature>
<dbReference type="GO" id="GO:0003723">
    <property type="term" value="F:RNA binding"/>
    <property type="evidence" value="ECO:0007669"/>
    <property type="project" value="InterPro"/>
</dbReference>
<comment type="caution">
    <text evidence="4">The sequence shown here is derived from an EMBL/GenBank/DDBJ whole genome shotgun (WGS) entry which is preliminary data.</text>
</comment>
<dbReference type="GO" id="GO:0009451">
    <property type="term" value="P:RNA modification"/>
    <property type="evidence" value="ECO:0007669"/>
    <property type="project" value="InterPro"/>
</dbReference>
<comment type="similarity">
    <text evidence="1">Belongs to the PPR family. PCMP-H subfamily.</text>
</comment>
<evidence type="ECO:0000313" key="5">
    <source>
        <dbReference type="Proteomes" id="UP000187406"/>
    </source>
</evidence>
<dbReference type="Pfam" id="PF20431">
    <property type="entry name" value="E_motif"/>
    <property type="match status" value="1"/>
</dbReference>
<dbReference type="NCBIfam" id="TIGR00756">
    <property type="entry name" value="PPR"/>
    <property type="match status" value="2"/>
</dbReference>
<gene>
    <name evidence="4" type="ORF">CFOL_v3_22377</name>
</gene>
<organism evidence="4 5">
    <name type="scientific">Cephalotus follicularis</name>
    <name type="common">Albany pitcher plant</name>
    <dbReference type="NCBI Taxonomy" id="3775"/>
    <lineage>
        <taxon>Eukaryota</taxon>
        <taxon>Viridiplantae</taxon>
        <taxon>Streptophyta</taxon>
        <taxon>Embryophyta</taxon>
        <taxon>Tracheophyta</taxon>
        <taxon>Spermatophyta</taxon>
        <taxon>Magnoliopsida</taxon>
        <taxon>eudicotyledons</taxon>
        <taxon>Gunneridae</taxon>
        <taxon>Pentapetalae</taxon>
        <taxon>rosids</taxon>
        <taxon>fabids</taxon>
        <taxon>Oxalidales</taxon>
        <taxon>Cephalotaceae</taxon>
        <taxon>Cephalotus</taxon>
    </lineage>
</organism>
<feature type="non-terminal residue" evidence="4">
    <location>
        <position position="1"/>
    </location>
</feature>
<dbReference type="InterPro" id="IPR046848">
    <property type="entry name" value="E_motif"/>
</dbReference>
<reference evidence="5" key="1">
    <citation type="submission" date="2016-04" db="EMBL/GenBank/DDBJ databases">
        <title>Cephalotus genome sequencing.</title>
        <authorList>
            <person name="Fukushima K."/>
            <person name="Hasebe M."/>
            <person name="Fang X."/>
        </authorList>
    </citation>
    <scope>NUCLEOTIDE SEQUENCE [LARGE SCALE GENOMIC DNA]</scope>
    <source>
        <strain evidence="5">cv. St1</strain>
    </source>
</reference>
<dbReference type="OrthoDB" id="185373at2759"/>
<dbReference type="InterPro" id="IPR002885">
    <property type="entry name" value="PPR_rpt"/>
</dbReference>
<evidence type="ECO:0000313" key="4">
    <source>
        <dbReference type="EMBL" id="GAV78912.1"/>
    </source>
</evidence>
<dbReference type="Proteomes" id="UP000187406">
    <property type="component" value="Unassembled WGS sequence"/>
</dbReference>